<evidence type="ECO:0000256" key="1">
    <source>
        <dbReference type="ARBA" id="ARBA00012552"/>
    </source>
</evidence>
<feature type="compositionally biased region" description="Polar residues" evidence="6">
    <location>
        <begin position="116"/>
        <end position="140"/>
    </location>
</feature>
<comment type="caution">
    <text evidence="9">The sequence shown here is derived from an EMBL/GenBank/DDBJ whole genome shotgun (WGS) entry which is preliminary data.</text>
</comment>
<dbReference type="SMART" id="SM00487">
    <property type="entry name" value="DEXDc"/>
    <property type="match status" value="1"/>
</dbReference>
<feature type="region of interest" description="Disordered" evidence="6">
    <location>
        <begin position="72"/>
        <end position="140"/>
    </location>
</feature>
<dbReference type="Gene3D" id="3.40.50.300">
    <property type="entry name" value="P-loop containing nucleotide triphosphate hydrolases"/>
    <property type="match status" value="2"/>
</dbReference>
<feature type="domain" description="Helicase ATP-binding" evidence="7">
    <location>
        <begin position="263"/>
        <end position="427"/>
    </location>
</feature>
<evidence type="ECO:0000313" key="10">
    <source>
        <dbReference type="Proteomes" id="UP000823046"/>
    </source>
</evidence>
<gene>
    <name evidence="9" type="ORF">IE077_002665</name>
</gene>
<dbReference type="InterPro" id="IPR014001">
    <property type="entry name" value="Helicase_ATP-bd"/>
</dbReference>
<feature type="compositionally biased region" description="Polar residues" evidence="6">
    <location>
        <begin position="81"/>
        <end position="93"/>
    </location>
</feature>
<keyword evidence="3" id="KW-0378">Hydrolase</keyword>
<keyword evidence="2" id="KW-0547">Nucleotide-binding</keyword>
<evidence type="ECO:0000256" key="4">
    <source>
        <dbReference type="ARBA" id="ARBA00022806"/>
    </source>
</evidence>
<protein>
    <recommendedName>
        <fullName evidence="1">RNA helicase</fullName>
        <ecNumber evidence="1">3.6.4.13</ecNumber>
    </recommendedName>
</protein>
<dbReference type="Pfam" id="PF00270">
    <property type="entry name" value="DEAD"/>
    <property type="match status" value="1"/>
</dbReference>
<dbReference type="PANTHER" id="PTHR47958">
    <property type="entry name" value="ATP-DEPENDENT RNA HELICASE DBP3"/>
    <property type="match status" value="1"/>
</dbReference>
<dbReference type="SMART" id="SM00490">
    <property type="entry name" value="HELICc"/>
    <property type="match status" value="1"/>
</dbReference>
<evidence type="ECO:0000256" key="3">
    <source>
        <dbReference type="ARBA" id="ARBA00022801"/>
    </source>
</evidence>
<dbReference type="InterPro" id="IPR001650">
    <property type="entry name" value="Helicase_C-like"/>
</dbReference>
<evidence type="ECO:0000256" key="5">
    <source>
        <dbReference type="ARBA" id="ARBA00022840"/>
    </source>
</evidence>
<evidence type="ECO:0000256" key="2">
    <source>
        <dbReference type="ARBA" id="ARBA00022741"/>
    </source>
</evidence>
<dbReference type="SUPFAM" id="SSF52540">
    <property type="entry name" value="P-loop containing nucleoside triphosphate hydrolases"/>
    <property type="match status" value="1"/>
</dbReference>
<reference evidence="9 10" key="1">
    <citation type="journal article" date="2020" name="bioRxiv">
        <title>Metabolic contributions of an alphaproteobacterial endosymbiont in the apicomplexan Cardiosporidium cionae.</title>
        <authorList>
            <person name="Hunter E.S."/>
            <person name="Paight C.J."/>
            <person name="Lane C.E."/>
        </authorList>
    </citation>
    <scope>NUCLEOTIDE SEQUENCE [LARGE SCALE GENOMIC DNA]</scope>
    <source>
        <strain evidence="9">ESH_2018</strain>
    </source>
</reference>
<dbReference type="InterPro" id="IPR011545">
    <property type="entry name" value="DEAD/DEAH_box_helicase_dom"/>
</dbReference>
<sequence>MSSMLPCQFVSSAVANLVSTRLCESCRRPHSFLHAISSVRFFSIRRGHRISNENVPRDKDRSDFYYNKYPAADIPKRRETQQSAYSSTHQSPATFDHPTDRSTLNEKTNFPRDSFLSETSGGISNNFSEGRENASSYTSNRRFPLGRNVYETRPSVQIGKRNHGNFMDRTRKEPDWNLPVIQWSQIQLPAIKKDFFMEHPNVSLRSQEDITMFLKEAEISIKGSTPVPKPVFSFEEACFPVAIQNAVFVQKFSKPSHIQCMGWPIAMSGRDLVAIAKTGSGKTLAYLLPALVHISAQPPLQPGEGPVALVLVPTRELAQQVVSEAQKFSATCGVRTAAVYGGSPIYLQRDRLFNGVELLVATPGRLLDFLKNGVTNLRRTTYLVLDEGDRMLDMGFEPQVGSGELQANPDVEQNFIVIDQAQKESTFFRWLETIEYQKILVFCETKRECDELSYLLRKKNCYALALHGDKNQRERDRTLSNFRNDSHCILVATDVASRGLDISGIDFVVNYAMPKSIEDYIHRIGRTGRAGSAGKSMTFFVANPLTTERRRMAREISQVLQNVGQAPHEELHRVAGWM</sequence>
<keyword evidence="5" id="KW-0067">ATP-binding</keyword>
<name>A0ABQ7JAG0_9APIC</name>
<dbReference type="PROSITE" id="PS51192">
    <property type="entry name" value="HELICASE_ATP_BIND_1"/>
    <property type="match status" value="1"/>
</dbReference>
<dbReference type="PROSITE" id="PS51194">
    <property type="entry name" value="HELICASE_CTER"/>
    <property type="match status" value="1"/>
</dbReference>
<dbReference type="Proteomes" id="UP000823046">
    <property type="component" value="Unassembled WGS sequence"/>
</dbReference>
<dbReference type="InterPro" id="IPR027417">
    <property type="entry name" value="P-loop_NTPase"/>
</dbReference>
<evidence type="ECO:0000259" key="8">
    <source>
        <dbReference type="PROSITE" id="PS51194"/>
    </source>
</evidence>
<dbReference type="Pfam" id="PF00271">
    <property type="entry name" value="Helicase_C"/>
    <property type="match status" value="1"/>
</dbReference>
<dbReference type="CDD" id="cd18787">
    <property type="entry name" value="SF2_C_DEAD"/>
    <property type="match status" value="1"/>
</dbReference>
<organism evidence="9 10">
    <name type="scientific">Cardiosporidium cionae</name>
    <dbReference type="NCBI Taxonomy" id="476202"/>
    <lineage>
        <taxon>Eukaryota</taxon>
        <taxon>Sar</taxon>
        <taxon>Alveolata</taxon>
        <taxon>Apicomplexa</taxon>
        <taxon>Aconoidasida</taxon>
        <taxon>Nephromycida</taxon>
        <taxon>Cardiosporidium</taxon>
    </lineage>
</organism>
<evidence type="ECO:0000256" key="6">
    <source>
        <dbReference type="SAM" id="MobiDB-lite"/>
    </source>
</evidence>
<accession>A0ABQ7JAG0</accession>
<keyword evidence="10" id="KW-1185">Reference proteome</keyword>
<evidence type="ECO:0000259" key="7">
    <source>
        <dbReference type="PROSITE" id="PS51192"/>
    </source>
</evidence>
<evidence type="ECO:0000313" key="9">
    <source>
        <dbReference type="EMBL" id="KAF8820919.1"/>
    </source>
</evidence>
<keyword evidence="4" id="KW-0347">Helicase</keyword>
<feature type="domain" description="Helicase C-terminal" evidence="8">
    <location>
        <begin position="426"/>
        <end position="575"/>
    </location>
</feature>
<dbReference type="EMBL" id="JADAQX010000271">
    <property type="protein sequence ID" value="KAF8820919.1"/>
    <property type="molecule type" value="Genomic_DNA"/>
</dbReference>
<proteinExistence type="predicted"/>
<dbReference type="EC" id="3.6.4.13" evidence="1"/>